<comment type="caution">
    <text evidence="1">The sequence shown here is derived from an EMBL/GenBank/DDBJ whole genome shotgun (WGS) entry which is preliminary data.</text>
</comment>
<gene>
    <name evidence="1" type="ORF">FYJ35_01880</name>
</gene>
<name>A0A6L5X0D3_9FIRM</name>
<proteinExistence type="predicted"/>
<dbReference type="EMBL" id="VULZ01000001">
    <property type="protein sequence ID" value="MSS13801.1"/>
    <property type="molecule type" value="Genomic_DNA"/>
</dbReference>
<evidence type="ECO:0000313" key="2">
    <source>
        <dbReference type="Proteomes" id="UP000481852"/>
    </source>
</evidence>
<sequence>MREKNKDYPSFVLPVQMEIGSEKESEVTGRRNKERCAAFISRMIEKYGKEVLAEIEKESVQTEQNGKKTSFTN</sequence>
<organism evidence="1 2">
    <name type="scientific">Porcincola intestinalis</name>
    <dbReference type="NCBI Taxonomy" id="2606632"/>
    <lineage>
        <taxon>Bacteria</taxon>
        <taxon>Bacillati</taxon>
        <taxon>Bacillota</taxon>
        <taxon>Clostridia</taxon>
        <taxon>Lachnospirales</taxon>
        <taxon>Lachnospiraceae</taxon>
        <taxon>Porcincola</taxon>
    </lineage>
</organism>
<reference evidence="1 2" key="1">
    <citation type="submission" date="2019-08" db="EMBL/GenBank/DDBJ databases">
        <title>In-depth cultivation of the pig gut microbiome towards novel bacterial diversity and tailored functional studies.</title>
        <authorList>
            <person name="Wylensek D."/>
            <person name="Hitch T.C.A."/>
            <person name="Clavel T."/>
        </authorList>
    </citation>
    <scope>NUCLEOTIDE SEQUENCE [LARGE SCALE GENOMIC DNA]</scope>
    <source>
        <strain evidence="1 2">Oil+RF-744-WCA-WT-11</strain>
    </source>
</reference>
<dbReference type="RefSeq" id="WP_154522291.1">
    <property type="nucleotide sequence ID" value="NZ_VULZ01000001.1"/>
</dbReference>
<dbReference type="Proteomes" id="UP000481852">
    <property type="component" value="Unassembled WGS sequence"/>
</dbReference>
<accession>A0A6L5X0D3</accession>
<keyword evidence="2" id="KW-1185">Reference proteome</keyword>
<protein>
    <submittedName>
        <fullName evidence="1">Uncharacterized protein</fullName>
    </submittedName>
</protein>
<dbReference type="AlphaFoldDB" id="A0A6L5X0D3"/>
<evidence type="ECO:0000313" key="1">
    <source>
        <dbReference type="EMBL" id="MSS13801.1"/>
    </source>
</evidence>